<feature type="compositionally biased region" description="Low complexity" evidence="1">
    <location>
        <begin position="201"/>
        <end position="229"/>
    </location>
</feature>
<feature type="region of interest" description="Disordered" evidence="1">
    <location>
        <begin position="470"/>
        <end position="496"/>
    </location>
</feature>
<keyword evidence="2" id="KW-0732">Signal</keyword>
<dbReference type="RefSeq" id="XP_066666339.1">
    <property type="nucleotide sequence ID" value="XM_066814377.1"/>
</dbReference>
<feature type="chain" id="PRO_5045673852" evidence="2">
    <location>
        <begin position="26"/>
        <end position="697"/>
    </location>
</feature>
<dbReference type="Proteomes" id="UP001433268">
    <property type="component" value="Unassembled WGS sequence"/>
</dbReference>
<feature type="region of interest" description="Disordered" evidence="1">
    <location>
        <begin position="574"/>
        <end position="606"/>
    </location>
</feature>
<evidence type="ECO:0000313" key="3">
    <source>
        <dbReference type="EMBL" id="KAK8075399.1"/>
    </source>
</evidence>
<evidence type="ECO:0000256" key="2">
    <source>
        <dbReference type="SAM" id="SignalP"/>
    </source>
</evidence>
<feature type="region of interest" description="Disordered" evidence="1">
    <location>
        <begin position="186"/>
        <end position="262"/>
    </location>
</feature>
<feature type="compositionally biased region" description="Polar residues" evidence="1">
    <location>
        <begin position="574"/>
        <end position="590"/>
    </location>
</feature>
<organism evidence="3 4">
    <name type="scientific">Apiospora hydei</name>
    <dbReference type="NCBI Taxonomy" id="1337664"/>
    <lineage>
        <taxon>Eukaryota</taxon>
        <taxon>Fungi</taxon>
        <taxon>Dikarya</taxon>
        <taxon>Ascomycota</taxon>
        <taxon>Pezizomycotina</taxon>
        <taxon>Sordariomycetes</taxon>
        <taxon>Xylariomycetidae</taxon>
        <taxon>Amphisphaeriales</taxon>
        <taxon>Apiosporaceae</taxon>
        <taxon>Apiospora</taxon>
    </lineage>
</organism>
<sequence>MSGTRSVPMLALSFPLHLFLQSEDAAERFRYTGESTARPESLRIDDVSVSRLLRPTKLVESCRRPYRRPACQSWPPSPWSEASSGPSLYCEGEEALSRPRTLAEADIDKVPVIHDKSTAPAAHPAKLPLQATHGKGQRDVAGDATDKLIYSAIREILREDAAFAEEVVNAVKHLVGSGRRVVYSATHGNREETAGTGITETSPTSQAATSNTANSSSNFASSSSSSSSSGARKKRRLSSDDPDDPNRRRPKSPKTEGSSSKPTLLWPCPYRLVFGTMPPRFDTCRWRSRLTSRDAFRNHLYRVHCDNPDPGGENDQYYMSPAQLEGCKAVFKDASSSRPRTGDPRWEQAQTAVFHRIWRVLFQPDFFITTCMEPPSCPFGPEQPQLRPLLDQVKILFCALQYVDAARAAANAHAAPGFQPTKDDIRQNVQRAFAIVAEYSDKEQTKKYLQAAEQECIEAAVQDPLRWLKGDDVATGDDDSMTNNTSDAGSEEPPQSHHVLSMRCSASDAKSIAYFLQIMRCHPDYRPDRELYLEMRPALHQEGLLSSTINCGGGGNRLAPVATSSVIAVPATPTMKQGVNGSDSFSSNSKGKGIAGPDGPMAGRPTAQVGALYTNESAALSTSSTCERKEVAGFDSPLMQLLEDDHAYETLPPLGEPFTEAYPWPDNAHSVSGSHHRAQCDEASSTDLAFDIPVYEE</sequence>
<gene>
    <name evidence="3" type="ORF">PG997_010062</name>
</gene>
<protein>
    <submittedName>
        <fullName evidence="3">Uncharacterized protein</fullName>
    </submittedName>
</protein>
<reference evidence="3 4" key="1">
    <citation type="submission" date="2023-01" db="EMBL/GenBank/DDBJ databases">
        <title>Analysis of 21 Apiospora genomes using comparative genomics revels a genus with tremendous synthesis potential of carbohydrate active enzymes and secondary metabolites.</title>
        <authorList>
            <person name="Sorensen T."/>
        </authorList>
    </citation>
    <scope>NUCLEOTIDE SEQUENCE [LARGE SCALE GENOMIC DNA]</scope>
    <source>
        <strain evidence="3 4">CBS 114990</strain>
    </source>
</reference>
<evidence type="ECO:0000256" key="1">
    <source>
        <dbReference type="SAM" id="MobiDB-lite"/>
    </source>
</evidence>
<keyword evidence="4" id="KW-1185">Reference proteome</keyword>
<comment type="caution">
    <text evidence="3">The sequence shown here is derived from an EMBL/GenBank/DDBJ whole genome shotgun (WGS) entry which is preliminary data.</text>
</comment>
<evidence type="ECO:0000313" key="4">
    <source>
        <dbReference type="Proteomes" id="UP001433268"/>
    </source>
</evidence>
<dbReference type="EMBL" id="JAQQWN010000007">
    <property type="protein sequence ID" value="KAK8075399.1"/>
    <property type="molecule type" value="Genomic_DNA"/>
</dbReference>
<dbReference type="GeneID" id="92047437"/>
<accession>A0ABR1VVX5</accession>
<name>A0ABR1VVX5_9PEZI</name>
<proteinExistence type="predicted"/>
<feature type="signal peptide" evidence="2">
    <location>
        <begin position="1"/>
        <end position="25"/>
    </location>
</feature>